<dbReference type="InParanoid" id="E9I1I5"/>
<accession>E9I1I5</accession>
<dbReference type="AlphaFoldDB" id="E9I1I5"/>
<sequence length="110" mass="12104">MKLIAVFLLFVATTHGIPLFVSTHLIRVPSHDSAVIKFDRMGGRFAYSTIEGHAYETLLTPIFQNKASSGSFTEMIATPMVSNNNDPKSAYALESATLPKEHRSLPLLLI</sequence>
<dbReference type="Proteomes" id="UP000000305">
    <property type="component" value="Unassembled WGS sequence"/>
</dbReference>
<dbReference type="KEGG" id="dpx:DAPPUDRAFT_301816"/>
<name>E9I1I5_DAPPU</name>
<protein>
    <submittedName>
        <fullName evidence="2">Uncharacterized protein</fullName>
    </submittedName>
</protein>
<evidence type="ECO:0000256" key="1">
    <source>
        <dbReference type="SAM" id="SignalP"/>
    </source>
</evidence>
<dbReference type="OrthoDB" id="10487536at2759"/>
<feature type="chain" id="PRO_5003238645" evidence="1">
    <location>
        <begin position="17"/>
        <end position="110"/>
    </location>
</feature>
<dbReference type="PhylomeDB" id="E9I1I5"/>
<gene>
    <name evidence="2" type="ORF">DAPPUDRAFT_301816</name>
</gene>
<reference evidence="2 3" key="1">
    <citation type="journal article" date="2011" name="Science">
        <title>The ecoresponsive genome of Daphnia pulex.</title>
        <authorList>
            <person name="Colbourne J.K."/>
            <person name="Pfrender M.E."/>
            <person name="Gilbert D."/>
            <person name="Thomas W.K."/>
            <person name="Tucker A."/>
            <person name="Oakley T.H."/>
            <person name="Tokishita S."/>
            <person name="Aerts A."/>
            <person name="Arnold G.J."/>
            <person name="Basu M.K."/>
            <person name="Bauer D.J."/>
            <person name="Caceres C.E."/>
            <person name="Carmel L."/>
            <person name="Casola C."/>
            <person name="Choi J.H."/>
            <person name="Detter J.C."/>
            <person name="Dong Q."/>
            <person name="Dusheyko S."/>
            <person name="Eads B.D."/>
            <person name="Frohlich T."/>
            <person name="Geiler-Samerotte K.A."/>
            <person name="Gerlach D."/>
            <person name="Hatcher P."/>
            <person name="Jogdeo S."/>
            <person name="Krijgsveld J."/>
            <person name="Kriventseva E.V."/>
            <person name="Kultz D."/>
            <person name="Laforsch C."/>
            <person name="Lindquist E."/>
            <person name="Lopez J."/>
            <person name="Manak J.R."/>
            <person name="Muller J."/>
            <person name="Pangilinan J."/>
            <person name="Patwardhan R.P."/>
            <person name="Pitluck S."/>
            <person name="Pritham E.J."/>
            <person name="Rechtsteiner A."/>
            <person name="Rho M."/>
            <person name="Rogozin I.B."/>
            <person name="Sakarya O."/>
            <person name="Salamov A."/>
            <person name="Schaack S."/>
            <person name="Shapiro H."/>
            <person name="Shiga Y."/>
            <person name="Skalitzky C."/>
            <person name="Smith Z."/>
            <person name="Souvorov A."/>
            <person name="Sung W."/>
            <person name="Tang Z."/>
            <person name="Tsuchiya D."/>
            <person name="Tu H."/>
            <person name="Vos H."/>
            <person name="Wang M."/>
            <person name="Wolf Y.I."/>
            <person name="Yamagata H."/>
            <person name="Yamada T."/>
            <person name="Ye Y."/>
            <person name="Shaw J.R."/>
            <person name="Andrews J."/>
            <person name="Crease T.J."/>
            <person name="Tang H."/>
            <person name="Lucas S.M."/>
            <person name="Robertson H.M."/>
            <person name="Bork P."/>
            <person name="Koonin E.V."/>
            <person name="Zdobnov E.M."/>
            <person name="Grigoriev I.V."/>
            <person name="Lynch M."/>
            <person name="Boore J.L."/>
        </authorList>
    </citation>
    <scope>NUCLEOTIDE SEQUENCE [LARGE SCALE GENOMIC DNA]</scope>
</reference>
<keyword evidence="3" id="KW-1185">Reference proteome</keyword>
<dbReference type="EMBL" id="GL733794">
    <property type="protein sequence ID" value="EFX62145.1"/>
    <property type="molecule type" value="Genomic_DNA"/>
</dbReference>
<organism evidence="2 3">
    <name type="scientific">Daphnia pulex</name>
    <name type="common">Water flea</name>
    <dbReference type="NCBI Taxonomy" id="6669"/>
    <lineage>
        <taxon>Eukaryota</taxon>
        <taxon>Metazoa</taxon>
        <taxon>Ecdysozoa</taxon>
        <taxon>Arthropoda</taxon>
        <taxon>Crustacea</taxon>
        <taxon>Branchiopoda</taxon>
        <taxon>Diplostraca</taxon>
        <taxon>Cladocera</taxon>
        <taxon>Anomopoda</taxon>
        <taxon>Daphniidae</taxon>
        <taxon>Daphnia</taxon>
    </lineage>
</organism>
<keyword evidence="1" id="KW-0732">Signal</keyword>
<evidence type="ECO:0000313" key="3">
    <source>
        <dbReference type="Proteomes" id="UP000000305"/>
    </source>
</evidence>
<evidence type="ECO:0000313" key="2">
    <source>
        <dbReference type="EMBL" id="EFX62145.1"/>
    </source>
</evidence>
<feature type="signal peptide" evidence="1">
    <location>
        <begin position="1"/>
        <end position="16"/>
    </location>
</feature>
<dbReference type="HOGENOM" id="CLU_2336193_0_0_1"/>
<proteinExistence type="predicted"/>